<dbReference type="PROSITE" id="PS00622">
    <property type="entry name" value="HTH_LUXR_1"/>
    <property type="match status" value="1"/>
</dbReference>
<dbReference type="InterPro" id="IPR058245">
    <property type="entry name" value="NreC/VraR/RcsB-like_REC"/>
</dbReference>
<dbReference type="InterPro" id="IPR011006">
    <property type="entry name" value="CheY-like_superfamily"/>
</dbReference>
<dbReference type="Gene3D" id="3.40.50.2300">
    <property type="match status" value="1"/>
</dbReference>
<dbReference type="SMART" id="SM00448">
    <property type="entry name" value="REC"/>
    <property type="match status" value="1"/>
</dbReference>
<evidence type="ECO:0000313" key="6">
    <source>
        <dbReference type="EMBL" id="MFK2918940.1"/>
    </source>
</evidence>
<dbReference type="PANTHER" id="PTHR43214:SF43">
    <property type="entry name" value="TWO-COMPONENT RESPONSE REGULATOR"/>
    <property type="match status" value="1"/>
</dbReference>
<gene>
    <name evidence="6" type="ORF">ISS97_16835</name>
</gene>
<organism evidence="6 7">
    <name type="scientific">Dyella koreensis</name>
    <dbReference type="NCBI Taxonomy" id="311235"/>
    <lineage>
        <taxon>Bacteria</taxon>
        <taxon>Pseudomonadati</taxon>
        <taxon>Pseudomonadota</taxon>
        <taxon>Gammaproteobacteria</taxon>
        <taxon>Lysobacterales</taxon>
        <taxon>Rhodanobacteraceae</taxon>
        <taxon>Dyella</taxon>
    </lineage>
</organism>
<dbReference type="SMART" id="SM00421">
    <property type="entry name" value="HTH_LUXR"/>
    <property type="match status" value="1"/>
</dbReference>
<dbReference type="Pfam" id="PF00196">
    <property type="entry name" value="GerE"/>
    <property type="match status" value="1"/>
</dbReference>
<dbReference type="CDD" id="cd17535">
    <property type="entry name" value="REC_NarL-like"/>
    <property type="match status" value="1"/>
</dbReference>
<feature type="domain" description="Response regulatory" evidence="5">
    <location>
        <begin position="18"/>
        <end position="134"/>
    </location>
</feature>
<dbReference type="InterPro" id="IPR000792">
    <property type="entry name" value="Tscrpt_reg_LuxR_C"/>
</dbReference>
<dbReference type="PRINTS" id="PR00038">
    <property type="entry name" value="HTHLUXR"/>
</dbReference>
<dbReference type="SUPFAM" id="SSF52172">
    <property type="entry name" value="CheY-like"/>
    <property type="match status" value="1"/>
</dbReference>
<keyword evidence="7" id="KW-1185">Reference proteome</keyword>
<dbReference type="PROSITE" id="PS50043">
    <property type="entry name" value="HTH_LUXR_2"/>
    <property type="match status" value="1"/>
</dbReference>
<evidence type="ECO:0000259" key="5">
    <source>
        <dbReference type="PROSITE" id="PS50110"/>
    </source>
</evidence>
<reference evidence="6 7" key="1">
    <citation type="submission" date="2020-10" db="EMBL/GenBank/DDBJ databases">
        <title>Phylogeny of dyella-like bacteria.</title>
        <authorList>
            <person name="Fu J."/>
        </authorList>
    </citation>
    <scope>NUCLEOTIDE SEQUENCE [LARGE SCALE GENOMIC DNA]</scope>
    <source>
        <strain evidence="6 7">BB4</strain>
    </source>
</reference>
<evidence type="ECO:0000256" key="1">
    <source>
        <dbReference type="ARBA" id="ARBA00022553"/>
    </source>
</evidence>
<proteinExistence type="predicted"/>
<keyword evidence="2" id="KW-0238">DNA-binding</keyword>
<feature type="modified residue" description="4-aspartylphosphate" evidence="3">
    <location>
        <position position="69"/>
    </location>
</feature>
<feature type="domain" description="HTH luxR-type" evidence="4">
    <location>
        <begin position="150"/>
        <end position="215"/>
    </location>
</feature>
<protein>
    <submittedName>
        <fullName evidence="6">Response regulator transcription factor</fullName>
    </submittedName>
</protein>
<keyword evidence="1 3" id="KW-0597">Phosphoprotein</keyword>
<dbReference type="InterPro" id="IPR039420">
    <property type="entry name" value="WalR-like"/>
</dbReference>
<dbReference type="InterPro" id="IPR016032">
    <property type="entry name" value="Sig_transdc_resp-reg_C-effctor"/>
</dbReference>
<sequence length="219" mass="23738">MKGHSVTDLPLEGQPKIRVLVVDDHPAMRDGLRHYIDSEPDMTVAGEATDGKSAVEEFLRLRPDVTLMDLQMQIAGGLQAISAIRSHAAHAVIVVLTTYPGEARTRRALALGATSYLLKSSSADAIVGAIRASFVGQRVLTDELAAGLKQSLPMEQLSPRELDVMRWIAEGATNLQIAETLHVSEQTVKTHVKSILAKLGAHDRTHAVAIARRRGYIDP</sequence>
<dbReference type="PROSITE" id="PS50110">
    <property type="entry name" value="RESPONSE_REGULATORY"/>
    <property type="match status" value="1"/>
</dbReference>
<evidence type="ECO:0000313" key="7">
    <source>
        <dbReference type="Proteomes" id="UP001620408"/>
    </source>
</evidence>
<evidence type="ECO:0000259" key="4">
    <source>
        <dbReference type="PROSITE" id="PS50043"/>
    </source>
</evidence>
<evidence type="ECO:0000256" key="3">
    <source>
        <dbReference type="PROSITE-ProRule" id="PRU00169"/>
    </source>
</evidence>
<name>A0ABW8K7S5_9GAMM</name>
<dbReference type="Pfam" id="PF00072">
    <property type="entry name" value="Response_reg"/>
    <property type="match status" value="1"/>
</dbReference>
<dbReference type="CDD" id="cd06170">
    <property type="entry name" value="LuxR_C_like"/>
    <property type="match status" value="1"/>
</dbReference>
<comment type="caution">
    <text evidence="6">The sequence shown here is derived from an EMBL/GenBank/DDBJ whole genome shotgun (WGS) entry which is preliminary data.</text>
</comment>
<dbReference type="Proteomes" id="UP001620408">
    <property type="component" value="Unassembled WGS sequence"/>
</dbReference>
<dbReference type="EMBL" id="JADIKD010000012">
    <property type="protein sequence ID" value="MFK2918940.1"/>
    <property type="molecule type" value="Genomic_DNA"/>
</dbReference>
<dbReference type="SUPFAM" id="SSF46894">
    <property type="entry name" value="C-terminal effector domain of the bipartite response regulators"/>
    <property type="match status" value="1"/>
</dbReference>
<accession>A0ABW8K7S5</accession>
<dbReference type="PANTHER" id="PTHR43214">
    <property type="entry name" value="TWO-COMPONENT RESPONSE REGULATOR"/>
    <property type="match status" value="1"/>
</dbReference>
<evidence type="ECO:0000256" key="2">
    <source>
        <dbReference type="ARBA" id="ARBA00023125"/>
    </source>
</evidence>
<dbReference type="InterPro" id="IPR001789">
    <property type="entry name" value="Sig_transdc_resp-reg_receiver"/>
</dbReference>